<evidence type="ECO:0000313" key="6">
    <source>
        <dbReference type="Proteomes" id="UP001187531"/>
    </source>
</evidence>
<feature type="non-terminal residue" evidence="5">
    <location>
        <position position="144"/>
    </location>
</feature>
<name>A0AA88I6C7_ARTSF</name>
<dbReference type="GO" id="GO:0005874">
    <property type="term" value="C:microtubule"/>
    <property type="evidence" value="ECO:0007669"/>
    <property type="project" value="UniProtKB-KW"/>
</dbReference>
<comment type="caution">
    <text evidence="5">The sequence shown here is derived from an EMBL/GenBank/DDBJ whole genome shotgun (WGS) entry which is preliminary data.</text>
</comment>
<evidence type="ECO:0000256" key="3">
    <source>
        <dbReference type="ARBA" id="ARBA00023054"/>
    </source>
</evidence>
<dbReference type="InterPro" id="IPR054473">
    <property type="entry name" value="KIF2A-like_N"/>
</dbReference>
<evidence type="ECO:0000259" key="4">
    <source>
        <dbReference type="Pfam" id="PF22923"/>
    </source>
</evidence>
<keyword evidence="2" id="KW-0493">Microtubule</keyword>
<feature type="domain" description="Kinesin-like protein KIF2A-like N-terminal" evidence="4">
    <location>
        <begin position="5"/>
        <end position="57"/>
    </location>
</feature>
<keyword evidence="1" id="KW-0963">Cytoplasm</keyword>
<organism evidence="5 6">
    <name type="scientific">Artemia franciscana</name>
    <name type="common">Brine shrimp</name>
    <name type="synonym">Artemia sanfranciscana</name>
    <dbReference type="NCBI Taxonomy" id="6661"/>
    <lineage>
        <taxon>Eukaryota</taxon>
        <taxon>Metazoa</taxon>
        <taxon>Ecdysozoa</taxon>
        <taxon>Arthropoda</taxon>
        <taxon>Crustacea</taxon>
        <taxon>Branchiopoda</taxon>
        <taxon>Anostraca</taxon>
        <taxon>Artemiidae</taxon>
        <taxon>Artemia</taxon>
    </lineage>
</organism>
<evidence type="ECO:0000256" key="2">
    <source>
        <dbReference type="ARBA" id="ARBA00022701"/>
    </source>
</evidence>
<protein>
    <recommendedName>
        <fullName evidence="4">Kinesin-like protein KIF2A-like N-terminal domain-containing protein</fullName>
    </recommendedName>
</protein>
<sequence length="144" mass="15844">MDSIAHIKPGTTIDIQRTNGRVHAAVISSVNVSARSVSVEWTEKGETKGKEVDVDALLQLNPNLIPSSVEIHKSASQKKNSLVSAWQEAVLYRETQQQLASVFLLNFIHPTRGNSFPSQWTVTTSDTLLWKSDLIASALDFLVS</sequence>
<reference evidence="5" key="1">
    <citation type="submission" date="2023-07" db="EMBL/GenBank/DDBJ databases">
        <title>Chromosome-level genome assembly of Artemia franciscana.</title>
        <authorList>
            <person name="Jo E."/>
        </authorList>
    </citation>
    <scope>NUCLEOTIDE SEQUENCE</scope>
    <source>
        <tissue evidence="5">Whole body</tissue>
    </source>
</reference>
<accession>A0AA88I6C7</accession>
<evidence type="ECO:0000313" key="5">
    <source>
        <dbReference type="EMBL" id="KAK2722134.1"/>
    </source>
</evidence>
<gene>
    <name evidence="5" type="ORF">QYM36_002628</name>
</gene>
<keyword evidence="6" id="KW-1185">Reference proteome</keyword>
<dbReference type="EMBL" id="JAVRJZ010000005">
    <property type="protein sequence ID" value="KAK2722134.1"/>
    <property type="molecule type" value="Genomic_DNA"/>
</dbReference>
<proteinExistence type="predicted"/>
<dbReference type="Pfam" id="PF22923">
    <property type="entry name" value="KIF2A-like_1st"/>
    <property type="match status" value="1"/>
</dbReference>
<keyword evidence="3" id="KW-0175">Coiled coil</keyword>
<evidence type="ECO:0000256" key="1">
    <source>
        <dbReference type="ARBA" id="ARBA00022490"/>
    </source>
</evidence>
<dbReference type="Proteomes" id="UP001187531">
    <property type="component" value="Unassembled WGS sequence"/>
</dbReference>
<dbReference type="AlphaFoldDB" id="A0AA88I6C7"/>